<evidence type="ECO:0000313" key="3">
    <source>
        <dbReference type="Proteomes" id="UP000799536"/>
    </source>
</evidence>
<proteinExistence type="predicted"/>
<evidence type="ECO:0000256" key="1">
    <source>
        <dbReference type="SAM" id="MobiDB-lite"/>
    </source>
</evidence>
<organism evidence="2 3">
    <name type="scientific">Delitschia confertaspora ATCC 74209</name>
    <dbReference type="NCBI Taxonomy" id="1513339"/>
    <lineage>
        <taxon>Eukaryota</taxon>
        <taxon>Fungi</taxon>
        <taxon>Dikarya</taxon>
        <taxon>Ascomycota</taxon>
        <taxon>Pezizomycotina</taxon>
        <taxon>Dothideomycetes</taxon>
        <taxon>Pleosporomycetidae</taxon>
        <taxon>Pleosporales</taxon>
        <taxon>Delitschiaceae</taxon>
        <taxon>Delitschia</taxon>
    </lineage>
</organism>
<dbReference type="OrthoDB" id="5421971at2759"/>
<keyword evidence="3" id="KW-1185">Reference proteome</keyword>
<reference evidence="2" key="1">
    <citation type="journal article" date="2020" name="Stud. Mycol.">
        <title>101 Dothideomycetes genomes: a test case for predicting lifestyles and emergence of pathogens.</title>
        <authorList>
            <person name="Haridas S."/>
            <person name="Albert R."/>
            <person name="Binder M."/>
            <person name="Bloem J."/>
            <person name="Labutti K."/>
            <person name="Salamov A."/>
            <person name="Andreopoulos B."/>
            <person name="Baker S."/>
            <person name="Barry K."/>
            <person name="Bills G."/>
            <person name="Bluhm B."/>
            <person name="Cannon C."/>
            <person name="Castanera R."/>
            <person name="Culley D."/>
            <person name="Daum C."/>
            <person name="Ezra D."/>
            <person name="Gonzalez J."/>
            <person name="Henrissat B."/>
            <person name="Kuo A."/>
            <person name="Liang C."/>
            <person name="Lipzen A."/>
            <person name="Lutzoni F."/>
            <person name="Magnuson J."/>
            <person name="Mondo S."/>
            <person name="Nolan M."/>
            <person name="Ohm R."/>
            <person name="Pangilinan J."/>
            <person name="Park H.-J."/>
            <person name="Ramirez L."/>
            <person name="Alfaro M."/>
            <person name="Sun H."/>
            <person name="Tritt A."/>
            <person name="Yoshinaga Y."/>
            <person name="Zwiers L.-H."/>
            <person name="Turgeon B."/>
            <person name="Goodwin S."/>
            <person name="Spatafora J."/>
            <person name="Crous P."/>
            <person name="Grigoriev I."/>
        </authorList>
    </citation>
    <scope>NUCLEOTIDE SEQUENCE</scope>
    <source>
        <strain evidence="2">ATCC 74209</strain>
    </source>
</reference>
<dbReference type="AlphaFoldDB" id="A0A9P4JJ07"/>
<gene>
    <name evidence="2" type="ORF">GQ43DRAFT_449846</name>
</gene>
<dbReference type="EMBL" id="ML994044">
    <property type="protein sequence ID" value="KAF2200010.1"/>
    <property type="molecule type" value="Genomic_DNA"/>
</dbReference>
<feature type="region of interest" description="Disordered" evidence="1">
    <location>
        <begin position="185"/>
        <end position="387"/>
    </location>
</feature>
<feature type="compositionally biased region" description="Low complexity" evidence="1">
    <location>
        <begin position="223"/>
        <end position="236"/>
    </location>
</feature>
<feature type="compositionally biased region" description="Basic and acidic residues" evidence="1">
    <location>
        <begin position="294"/>
        <end position="316"/>
    </location>
</feature>
<sequence length="402" mass="44993">MYRRGDPRWNRTIQHLQENIESANESAQVNLWTFTHAYITPCFSSIGDCLHRCTAPCFPSREDRLRRNRGRSRGRAEISFDFYDDWEDDENDGLLGWENDELDRLLAGSSSYGGIAQPSRQRAMSYGTRRDRDGRFSGGRRKSAVQLHDGGADPTIIPSSSYFGFLGRLPFKLGGKVLRYKPSAADLTEHPGSSRRRHEEQQPLIEESDEDSERKGNRRNRSHTTGSGHTTDSLSSRGDIFPSEDEDDAVPLDDEFTMVLERRTTGEASSGKNRSQTTLSPTVPMEEALSLSEIKQEDERVRLEEEREIERRREGARQLALKRGLTAKPHPSSTDDAAQMSTSLIPFDPQATSESGSFTNDVEAASAIPLPERPSPKKEGIPLKPNSAFVGARLPHFDVSPG</sequence>
<feature type="compositionally biased region" description="Polar residues" evidence="1">
    <location>
        <begin position="331"/>
        <end position="360"/>
    </location>
</feature>
<dbReference type="Proteomes" id="UP000799536">
    <property type="component" value="Unassembled WGS sequence"/>
</dbReference>
<name>A0A9P4JJ07_9PLEO</name>
<feature type="compositionally biased region" description="Acidic residues" evidence="1">
    <location>
        <begin position="242"/>
        <end position="256"/>
    </location>
</feature>
<protein>
    <submittedName>
        <fullName evidence="2">Uncharacterized protein</fullName>
    </submittedName>
</protein>
<feature type="compositionally biased region" description="Polar residues" evidence="1">
    <location>
        <begin position="113"/>
        <end position="122"/>
    </location>
</feature>
<comment type="caution">
    <text evidence="2">The sequence shown here is derived from an EMBL/GenBank/DDBJ whole genome shotgun (WGS) entry which is preliminary data.</text>
</comment>
<accession>A0A9P4JJ07</accession>
<feature type="compositionally biased region" description="Polar residues" evidence="1">
    <location>
        <begin position="266"/>
        <end position="281"/>
    </location>
</feature>
<evidence type="ECO:0000313" key="2">
    <source>
        <dbReference type="EMBL" id="KAF2200010.1"/>
    </source>
</evidence>
<feature type="region of interest" description="Disordered" evidence="1">
    <location>
        <begin position="113"/>
        <end position="153"/>
    </location>
</feature>